<dbReference type="AlphaFoldDB" id="A0A194YQ15"/>
<organism evidence="2 3">
    <name type="scientific">Sorghum bicolor</name>
    <name type="common">Sorghum</name>
    <name type="synonym">Sorghum vulgare</name>
    <dbReference type="NCBI Taxonomy" id="4558"/>
    <lineage>
        <taxon>Eukaryota</taxon>
        <taxon>Viridiplantae</taxon>
        <taxon>Streptophyta</taxon>
        <taxon>Embryophyta</taxon>
        <taxon>Tracheophyta</taxon>
        <taxon>Spermatophyta</taxon>
        <taxon>Magnoliopsida</taxon>
        <taxon>Liliopsida</taxon>
        <taxon>Poales</taxon>
        <taxon>Poaceae</taxon>
        <taxon>PACMAD clade</taxon>
        <taxon>Panicoideae</taxon>
        <taxon>Andropogonodae</taxon>
        <taxon>Andropogoneae</taxon>
        <taxon>Sorghinae</taxon>
        <taxon>Sorghum</taxon>
    </lineage>
</organism>
<name>A0A194YQ15_SORBI</name>
<dbReference type="EMBL" id="CM000763">
    <property type="protein sequence ID" value="KXG29920.1"/>
    <property type="molecule type" value="Genomic_DNA"/>
</dbReference>
<proteinExistence type="predicted"/>
<protein>
    <submittedName>
        <fullName evidence="2">Uncharacterized protein</fullName>
    </submittedName>
</protein>
<reference evidence="2 3" key="1">
    <citation type="journal article" date="2009" name="Nature">
        <title>The Sorghum bicolor genome and the diversification of grasses.</title>
        <authorList>
            <person name="Paterson A.H."/>
            <person name="Bowers J.E."/>
            <person name="Bruggmann R."/>
            <person name="Dubchak I."/>
            <person name="Grimwood J."/>
            <person name="Gundlach H."/>
            <person name="Haberer G."/>
            <person name="Hellsten U."/>
            <person name="Mitros T."/>
            <person name="Poliakov A."/>
            <person name="Schmutz J."/>
            <person name="Spannagl M."/>
            <person name="Tang H."/>
            <person name="Wang X."/>
            <person name="Wicker T."/>
            <person name="Bharti A.K."/>
            <person name="Chapman J."/>
            <person name="Feltus F.A."/>
            <person name="Gowik U."/>
            <person name="Grigoriev I.V."/>
            <person name="Lyons E."/>
            <person name="Maher C.A."/>
            <person name="Martis M."/>
            <person name="Narechania A."/>
            <person name="Otillar R.P."/>
            <person name="Penning B.W."/>
            <person name="Salamov A.A."/>
            <person name="Wang Y."/>
            <person name="Zhang L."/>
            <person name="Carpita N.C."/>
            <person name="Freeling M."/>
            <person name="Gingle A.R."/>
            <person name="Hash C.T."/>
            <person name="Keller B."/>
            <person name="Klein P."/>
            <person name="Kresovich S."/>
            <person name="McCann M.C."/>
            <person name="Ming R."/>
            <person name="Peterson D.G."/>
            <person name="Mehboob-ur-Rahman"/>
            <person name="Ware D."/>
            <person name="Westhoff P."/>
            <person name="Mayer K.F."/>
            <person name="Messing J."/>
            <person name="Rokhsar D.S."/>
        </authorList>
    </citation>
    <scope>NUCLEOTIDE SEQUENCE [LARGE SCALE GENOMIC DNA]</scope>
    <source>
        <strain evidence="3">cv. BTx623</strain>
    </source>
</reference>
<evidence type="ECO:0000313" key="3">
    <source>
        <dbReference type="Proteomes" id="UP000000768"/>
    </source>
</evidence>
<dbReference type="Gramene" id="KXG29920">
    <property type="protein sequence ID" value="KXG29920"/>
    <property type="gene ID" value="SORBI_3004G109500"/>
</dbReference>
<gene>
    <name evidence="2" type="ORF">SORBI_3004G109500</name>
</gene>
<dbReference type="Proteomes" id="UP000000768">
    <property type="component" value="Chromosome 4"/>
</dbReference>
<evidence type="ECO:0000313" key="2">
    <source>
        <dbReference type="EMBL" id="KXG29920.1"/>
    </source>
</evidence>
<dbReference type="InParanoid" id="A0A194YQ15"/>
<reference evidence="3" key="2">
    <citation type="journal article" date="2018" name="Plant J.">
        <title>The Sorghum bicolor reference genome: improved assembly, gene annotations, a transcriptome atlas, and signatures of genome organization.</title>
        <authorList>
            <person name="McCormick R.F."/>
            <person name="Truong S.K."/>
            <person name="Sreedasyam A."/>
            <person name="Jenkins J."/>
            <person name="Shu S."/>
            <person name="Sims D."/>
            <person name="Kennedy M."/>
            <person name="Amirebrahimi M."/>
            <person name="Weers B.D."/>
            <person name="McKinley B."/>
            <person name="Mattison A."/>
            <person name="Morishige D.T."/>
            <person name="Grimwood J."/>
            <person name="Schmutz J."/>
            <person name="Mullet J.E."/>
        </authorList>
    </citation>
    <scope>NUCLEOTIDE SEQUENCE [LARGE SCALE GENOMIC DNA]</scope>
    <source>
        <strain evidence="3">cv. BTx623</strain>
    </source>
</reference>
<feature type="region of interest" description="Disordered" evidence="1">
    <location>
        <begin position="58"/>
        <end position="139"/>
    </location>
</feature>
<keyword evidence="3" id="KW-1185">Reference proteome</keyword>
<evidence type="ECO:0000256" key="1">
    <source>
        <dbReference type="SAM" id="MobiDB-lite"/>
    </source>
</evidence>
<sequence length="139" mass="15181">MFTSLKAGAFWAKGHPVINEPDLGRTHRSLRQQVTPRLGGLPGRRPHRETLFSLLSTVRSSRPRRRRARATGALHAAARLAPCPAPRSPCPEEAHRRGPSPPQCPARQLSPLWPPPAAPRRLAAGAPPPPPRRLAAETH</sequence>
<accession>A0A194YQ15</accession>
<feature type="compositionally biased region" description="Low complexity" evidence="1">
    <location>
        <begin position="70"/>
        <end position="82"/>
    </location>
</feature>